<dbReference type="RefSeq" id="WP_128566334.1">
    <property type="nucleotide sequence ID" value="NZ_BPQH01000015.1"/>
</dbReference>
<evidence type="ECO:0000313" key="1">
    <source>
        <dbReference type="EMBL" id="GJD51779.1"/>
    </source>
</evidence>
<dbReference type="Proteomes" id="UP001055167">
    <property type="component" value="Unassembled WGS sequence"/>
</dbReference>
<gene>
    <name evidence="1" type="ORF">OPKNFCMD_4538</name>
</gene>
<comment type="caution">
    <text evidence="1">The sequence shown here is derived from an EMBL/GenBank/DDBJ whole genome shotgun (WGS) entry which is preliminary data.</text>
</comment>
<protein>
    <submittedName>
        <fullName evidence="1">Uncharacterized protein</fullName>
    </submittedName>
</protein>
<reference evidence="1" key="1">
    <citation type="journal article" date="2021" name="Front. Microbiol.">
        <title>Comprehensive Comparative Genomics and Phenotyping of Methylobacterium Species.</title>
        <authorList>
            <person name="Alessa O."/>
            <person name="Ogura Y."/>
            <person name="Fujitani Y."/>
            <person name="Takami H."/>
            <person name="Hayashi T."/>
            <person name="Sahin N."/>
            <person name="Tani A."/>
        </authorList>
    </citation>
    <scope>NUCLEOTIDE SEQUENCE</scope>
    <source>
        <strain evidence="1">KCTC 52305</strain>
    </source>
</reference>
<reference evidence="1" key="2">
    <citation type="submission" date="2021-08" db="EMBL/GenBank/DDBJ databases">
        <authorList>
            <person name="Tani A."/>
            <person name="Ola A."/>
            <person name="Ogura Y."/>
            <person name="Katsura K."/>
            <person name="Hayashi T."/>
        </authorList>
    </citation>
    <scope>NUCLEOTIDE SEQUENCE</scope>
    <source>
        <strain evidence="1">KCTC 52305</strain>
    </source>
</reference>
<proteinExistence type="predicted"/>
<accession>A0ABQ4R2U2</accession>
<keyword evidence="2" id="KW-1185">Reference proteome</keyword>
<evidence type="ECO:0000313" key="2">
    <source>
        <dbReference type="Proteomes" id="UP001055167"/>
    </source>
</evidence>
<dbReference type="EMBL" id="BPQH01000015">
    <property type="protein sequence ID" value="GJD51779.1"/>
    <property type="molecule type" value="Genomic_DNA"/>
</dbReference>
<sequence length="62" mass="7004">MPQIEISQQAYDALKLEVERLNAQLCADKEHSPATIKELASDFLIHACNPFEADPHEPEIPF</sequence>
<name>A0ABQ4R2U2_9HYPH</name>
<organism evidence="1 2">
    <name type="scientific">Methylobacterium crusticola</name>
    <dbReference type="NCBI Taxonomy" id="1697972"/>
    <lineage>
        <taxon>Bacteria</taxon>
        <taxon>Pseudomonadati</taxon>
        <taxon>Pseudomonadota</taxon>
        <taxon>Alphaproteobacteria</taxon>
        <taxon>Hyphomicrobiales</taxon>
        <taxon>Methylobacteriaceae</taxon>
        <taxon>Methylobacterium</taxon>
    </lineage>
</organism>